<name>A0ACC0J5T2_9ERIC</name>
<proteinExistence type="predicted"/>
<keyword evidence="2" id="KW-1185">Reference proteome</keyword>
<protein>
    <submittedName>
        <fullName evidence="1">Uncharacterized protein</fullName>
    </submittedName>
</protein>
<evidence type="ECO:0000313" key="2">
    <source>
        <dbReference type="Proteomes" id="UP001060215"/>
    </source>
</evidence>
<evidence type="ECO:0000313" key="1">
    <source>
        <dbReference type="EMBL" id="KAI8032229.1"/>
    </source>
</evidence>
<reference evidence="1 2" key="1">
    <citation type="journal article" date="2022" name="Plant J.">
        <title>Chromosome-level genome of Camellia lanceoleosa provides a valuable resource for understanding genome evolution and self-incompatibility.</title>
        <authorList>
            <person name="Gong W."/>
            <person name="Xiao S."/>
            <person name="Wang L."/>
            <person name="Liao Z."/>
            <person name="Chang Y."/>
            <person name="Mo W."/>
            <person name="Hu G."/>
            <person name="Li W."/>
            <person name="Zhao G."/>
            <person name="Zhu H."/>
            <person name="Hu X."/>
            <person name="Ji K."/>
            <person name="Xiang X."/>
            <person name="Song Q."/>
            <person name="Yuan D."/>
            <person name="Jin S."/>
            <person name="Zhang L."/>
        </authorList>
    </citation>
    <scope>NUCLEOTIDE SEQUENCE [LARGE SCALE GENOMIC DNA]</scope>
    <source>
        <strain evidence="1">SQ_2022a</strain>
    </source>
</reference>
<sequence length="172" mass="19418">MSIISSLFIFCLCLSSYACNARRLGVIDNGGFDRQLVSPSKVNEKVKLTIDQTKKGAENNGDSISDDQRNHNGAMVTQKPKEWNDFEKEMKKNKYTEEAISGNEMGEASSHVGLLKATKIEEESRWRARTVLELGSDDHKDKEGDTYKKNSINEDIVHVDYDPPQRNSPIHN</sequence>
<organism evidence="1 2">
    <name type="scientific">Camellia lanceoleosa</name>
    <dbReference type="NCBI Taxonomy" id="1840588"/>
    <lineage>
        <taxon>Eukaryota</taxon>
        <taxon>Viridiplantae</taxon>
        <taxon>Streptophyta</taxon>
        <taxon>Embryophyta</taxon>
        <taxon>Tracheophyta</taxon>
        <taxon>Spermatophyta</taxon>
        <taxon>Magnoliopsida</taxon>
        <taxon>eudicotyledons</taxon>
        <taxon>Gunneridae</taxon>
        <taxon>Pentapetalae</taxon>
        <taxon>asterids</taxon>
        <taxon>Ericales</taxon>
        <taxon>Theaceae</taxon>
        <taxon>Camellia</taxon>
    </lineage>
</organism>
<comment type="caution">
    <text evidence="1">The sequence shown here is derived from an EMBL/GenBank/DDBJ whole genome shotgun (WGS) entry which is preliminary data.</text>
</comment>
<gene>
    <name evidence="1" type="ORF">LOK49_LG01G01297</name>
</gene>
<accession>A0ACC0J5T2</accession>
<dbReference type="Proteomes" id="UP001060215">
    <property type="component" value="Chromosome 1"/>
</dbReference>
<dbReference type="EMBL" id="CM045758">
    <property type="protein sequence ID" value="KAI8032229.1"/>
    <property type="molecule type" value="Genomic_DNA"/>
</dbReference>